<evidence type="ECO:0000313" key="1">
    <source>
        <dbReference type="EMBL" id="KAL2912589.1"/>
    </source>
</evidence>
<dbReference type="Proteomes" id="UP001527925">
    <property type="component" value="Unassembled WGS sequence"/>
</dbReference>
<evidence type="ECO:0000313" key="2">
    <source>
        <dbReference type="Proteomes" id="UP001527925"/>
    </source>
</evidence>
<sequence length="56" mass="6698">MGMEMLSFDEYRQFLFVFLSRASVPQGYVDPGYFRQLCDAALIKRQRFEALVRRLM</sequence>
<accession>A0ABR4MZC6</accession>
<reference evidence="1 2" key="1">
    <citation type="submission" date="2023-09" db="EMBL/GenBank/DDBJ databases">
        <title>Pangenome analysis of Batrachochytrium dendrobatidis and related Chytrids.</title>
        <authorList>
            <person name="Yacoub M.N."/>
            <person name="Stajich J.E."/>
            <person name="James T.Y."/>
        </authorList>
    </citation>
    <scope>NUCLEOTIDE SEQUENCE [LARGE SCALE GENOMIC DNA]</scope>
    <source>
        <strain evidence="1 2">JEL0888</strain>
    </source>
</reference>
<proteinExistence type="predicted"/>
<comment type="caution">
    <text evidence="1">The sequence shown here is derived from an EMBL/GenBank/DDBJ whole genome shotgun (WGS) entry which is preliminary data.</text>
</comment>
<keyword evidence="2" id="KW-1185">Reference proteome</keyword>
<dbReference type="EMBL" id="JADGIZ020000061">
    <property type="protein sequence ID" value="KAL2912589.1"/>
    <property type="molecule type" value="Genomic_DNA"/>
</dbReference>
<protein>
    <submittedName>
        <fullName evidence="1">Uncharacterized protein</fullName>
    </submittedName>
</protein>
<gene>
    <name evidence="1" type="ORF">HK105_207897</name>
</gene>
<organism evidence="1 2">
    <name type="scientific">Polyrhizophydium stewartii</name>
    <dbReference type="NCBI Taxonomy" id="2732419"/>
    <lineage>
        <taxon>Eukaryota</taxon>
        <taxon>Fungi</taxon>
        <taxon>Fungi incertae sedis</taxon>
        <taxon>Chytridiomycota</taxon>
        <taxon>Chytridiomycota incertae sedis</taxon>
        <taxon>Chytridiomycetes</taxon>
        <taxon>Rhizophydiales</taxon>
        <taxon>Rhizophydiales incertae sedis</taxon>
        <taxon>Polyrhizophydium</taxon>
    </lineage>
</organism>
<name>A0ABR4MZC6_9FUNG</name>